<dbReference type="EMBL" id="FNUG01000012">
    <property type="protein sequence ID" value="SEF11741.1"/>
    <property type="molecule type" value="Genomic_DNA"/>
</dbReference>
<keyword evidence="2 5" id="KW-0812">Transmembrane</keyword>
<feature type="transmembrane region" description="Helical" evidence="5">
    <location>
        <begin position="33"/>
        <end position="52"/>
    </location>
</feature>
<feature type="transmembrane region" description="Helical" evidence="5">
    <location>
        <begin position="125"/>
        <end position="147"/>
    </location>
</feature>
<keyword evidence="4 5" id="KW-0472">Membrane</keyword>
<dbReference type="InterPro" id="IPR006153">
    <property type="entry name" value="Cation/H_exchanger_TM"/>
</dbReference>
<keyword evidence="8" id="KW-1185">Reference proteome</keyword>
<feature type="transmembrane region" description="Helical" evidence="5">
    <location>
        <begin position="198"/>
        <end position="216"/>
    </location>
</feature>
<dbReference type="PANTHER" id="PTHR43021:SF2">
    <property type="entry name" value="CATION_H+ EXCHANGER DOMAIN-CONTAINING PROTEIN"/>
    <property type="match status" value="1"/>
</dbReference>
<feature type="domain" description="Cation/H+ exchanger transmembrane" evidence="6">
    <location>
        <begin position="19"/>
        <end position="385"/>
    </location>
</feature>
<feature type="transmembrane region" description="Helical" evidence="5">
    <location>
        <begin position="335"/>
        <end position="354"/>
    </location>
</feature>
<evidence type="ECO:0000313" key="7">
    <source>
        <dbReference type="EMBL" id="SEF11741.1"/>
    </source>
</evidence>
<evidence type="ECO:0000256" key="1">
    <source>
        <dbReference type="ARBA" id="ARBA00004141"/>
    </source>
</evidence>
<dbReference type="Proteomes" id="UP000199448">
    <property type="component" value="Unassembled WGS sequence"/>
</dbReference>
<evidence type="ECO:0000256" key="4">
    <source>
        <dbReference type="ARBA" id="ARBA00023136"/>
    </source>
</evidence>
<evidence type="ECO:0000256" key="5">
    <source>
        <dbReference type="SAM" id="Phobius"/>
    </source>
</evidence>
<dbReference type="Gene3D" id="1.20.1530.20">
    <property type="match status" value="1"/>
</dbReference>
<organism evidence="7 8">
    <name type="scientific">Salinimicrobium catena</name>
    <dbReference type="NCBI Taxonomy" id="390640"/>
    <lineage>
        <taxon>Bacteria</taxon>
        <taxon>Pseudomonadati</taxon>
        <taxon>Bacteroidota</taxon>
        <taxon>Flavobacteriia</taxon>
        <taxon>Flavobacteriales</taxon>
        <taxon>Flavobacteriaceae</taxon>
        <taxon>Salinimicrobium</taxon>
    </lineage>
</organism>
<feature type="transmembrane region" description="Helical" evidence="5">
    <location>
        <begin position="6"/>
        <end position="24"/>
    </location>
</feature>
<dbReference type="InterPro" id="IPR038770">
    <property type="entry name" value="Na+/solute_symporter_sf"/>
</dbReference>
<evidence type="ECO:0000259" key="6">
    <source>
        <dbReference type="Pfam" id="PF00999"/>
    </source>
</evidence>
<dbReference type="GO" id="GO:1902600">
    <property type="term" value="P:proton transmembrane transport"/>
    <property type="evidence" value="ECO:0007669"/>
    <property type="project" value="InterPro"/>
</dbReference>
<feature type="transmembrane region" description="Helical" evidence="5">
    <location>
        <begin position="89"/>
        <end position="113"/>
    </location>
</feature>
<dbReference type="AlphaFoldDB" id="A0A1H5PF98"/>
<feature type="transmembrane region" description="Helical" evidence="5">
    <location>
        <begin position="228"/>
        <end position="261"/>
    </location>
</feature>
<dbReference type="PANTHER" id="PTHR43021">
    <property type="entry name" value="NA(+)/H(+) ANTIPORTER-RELATED"/>
    <property type="match status" value="1"/>
</dbReference>
<sequence>MPQEIPAVLIMGVLITLGSLLGLLSEKVNFPRIVIYILVGVLFSPGLLGGVLNFSTEGWSPVLTDIALGIIAYIIGSEINPADLKKEEGVVTATVIGQSIGVLIFVGLGLWGLSMMIGSLQEITFYHALVYGAVATATAPAATLGIIEEYKAKGKLTNSLLGVIAIDDAVGIIFFTLILGLGAEGNFSGSILEGLKEVGGSLLLGGVFGVALGHVGKRLEKEELRLATIIGFIFLVFGISVLLKFSLLLSCMTLGFVSVMFYPKKQAEWLLPLQHIEELVFLFFFTLAGIHFEINAFLNSLYLVLLYVVLRTLGKYSGAYTGMRLIGTEKKTRRLLGLCLFPQAGVAIGLAIRATNQPGFEESGSLLLNIILGSTILFELTTPFVTRFALKKAGEINEDDQ</sequence>
<gene>
    <name evidence="7" type="ORF">SAMN04488034_11230</name>
</gene>
<reference evidence="7 8" key="1">
    <citation type="submission" date="2016-10" db="EMBL/GenBank/DDBJ databases">
        <authorList>
            <person name="de Groot N.N."/>
        </authorList>
    </citation>
    <scope>NUCLEOTIDE SEQUENCE [LARGE SCALE GENOMIC DNA]</scope>
    <source>
        <strain evidence="7 8">DSM 23553</strain>
    </source>
</reference>
<keyword evidence="3 5" id="KW-1133">Transmembrane helix</keyword>
<feature type="transmembrane region" description="Helical" evidence="5">
    <location>
        <begin position="159"/>
        <end position="178"/>
    </location>
</feature>
<accession>A0A1H5PF98</accession>
<dbReference type="RefSeq" id="WP_093114380.1">
    <property type="nucleotide sequence ID" value="NZ_FNGG01000012.1"/>
</dbReference>
<evidence type="ECO:0000313" key="8">
    <source>
        <dbReference type="Proteomes" id="UP000199448"/>
    </source>
</evidence>
<dbReference type="GO" id="GO:0016020">
    <property type="term" value="C:membrane"/>
    <property type="evidence" value="ECO:0007669"/>
    <property type="project" value="UniProtKB-SubCell"/>
</dbReference>
<comment type="subcellular location">
    <subcellularLocation>
        <location evidence="1">Membrane</location>
        <topology evidence="1">Multi-pass membrane protein</topology>
    </subcellularLocation>
</comment>
<protein>
    <submittedName>
        <fullName evidence="7">Transporter, CPA2 family</fullName>
    </submittedName>
</protein>
<feature type="transmembrane region" description="Helical" evidence="5">
    <location>
        <begin position="281"/>
        <end position="314"/>
    </location>
</feature>
<dbReference type="Pfam" id="PF00999">
    <property type="entry name" value="Na_H_Exchanger"/>
    <property type="match status" value="1"/>
</dbReference>
<evidence type="ECO:0000256" key="3">
    <source>
        <dbReference type="ARBA" id="ARBA00022989"/>
    </source>
</evidence>
<feature type="transmembrane region" description="Helical" evidence="5">
    <location>
        <begin position="58"/>
        <end position="77"/>
    </location>
</feature>
<dbReference type="OrthoDB" id="9793589at2"/>
<feature type="transmembrane region" description="Helical" evidence="5">
    <location>
        <begin position="366"/>
        <end position="385"/>
    </location>
</feature>
<proteinExistence type="predicted"/>
<name>A0A1H5PF98_9FLAO</name>
<evidence type="ECO:0000256" key="2">
    <source>
        <dbReference type="ARBA" id="ARBA00022692"/>
    </source>
</evidence>
<dbReference type="GO" id="GO:0015297">
    <property type="term" value="F:antiporter activity"/>
    <property type="evidence" value="ECO:0007669"/>
    <property type="project" value="InterPro"/>
</dbReference>